<protein>
    <recommendedName>
        <fullName evidence="8">RsgI N-terminal anti-sigma domain-containing protein</fullName>
    </recommendedName>
</protein>
<evidence type="ECO:0000313" key="9">
    <source>
        <dbReference type="EMBL" id="MFD1031159.1"/>
    </source>
</evidence>
<evidence type="ECO:0000256" key="3">
    <source>
        <dbReference type="ARBA" id="ARBA00022692"/>
    </source>
</evidence>
<organism evidence="9 10">
    <name type="scientific">Metaplanococcus flavidus</name>
    <dbReference type="NCBI Taxonomy" id="569883"/>
    <lineage>
        <taxon>Bacteria</taxon>
        <taxon>Bacillati</taxon>
        <taxon>Bacillota</taxon>
        <taxon>Bacilli</taxon>
        <taxon>Bacillales</taxon>
        <taxon>Caryophanaceae</taxon>
        <taxon>Metaplanococcus</taxon>
    </lineage>
</organism>
<dbReference type="PROSITE" id="PS51849">
    <property type="entry name" value="RSGI_N"/>
    <property type="match status" value="1"/>
</dbReference>
<evidence type="ECO:0000313" key="10">
    <source>
        <dbReference type="Proteomes" id="UP001597109"/>
    </source>
</evidence>
<proteinExistence type="predicted"/>
<dbReference type="Pfam" id="PF23750">
    <property type="entry name" value="RsgI_M"/>
    <property type="match status" value="1"/>
</dbReference>
<keyword evidence="5 7" id="KW-0472">Membrane</keyword>
<keyword evidence="2" id="KW-1003">Cell membrane</keyword>
<keyword evidence="10" id="KW-1185">Reference proteome</keyword>
<sequence>MRMQKGLCVELNDKTSVFIGPNGEFVHGTPARETSVGEECYFYPKQISAAKRMKMIKPVWMSFAAASVVAILFLAVLLPKQEAYAYVQVQVNPGIELGIDENYDVVSIRELNEDGLKLISELDEWEDHSLDEILDKVIKLSMSETTDEIIITTIPDEKDAIADEAIVNAVMAISAKVLAGDVAVRLKDASRAQWRNSIEEKVPAGQLVTDSKSLPNKKTEQKDNERLKIKEEQTDVEQQKEKQVKPADYLKDEDQKTPADKEKVTPPGQKKRQDKPAAEKGKTAPPGQDKRNEVPGQNKKNNNAESKDEKGKETGPGQQKKNEDSGEVKGNGNGSSVKVKDKSHPDAKEKGKGEAKPSKGKDHPGNKVKPRENQSDKSNGHDENKKNIEKNGKSNKGKKE</sequence>
<dbReference type="EMBL" id="JBHTKI010000008">
    <property type="protein sequence ID" value="MFD1031159.1"/>
    <property type="molecule type" value="Genomic_DNA"/>
</dbReference>
<evidence type="ECO:0000256" key="7">
    <source>
        <dbReference type="SAM" id="Phobius"/>
    </source>
</evidence>
<comment type="subcellular location">
    <subcellularLocation>
        <location evidence="1">Cell membrane</location>
        <topology evidence="1">Single-pass membrane protein</topology>
    </subcellularLocation>
</comment>
<keyword evidence="4 7" id="KW-1133">Transmembrane helix</keyword>
<keyword evidence="3 7" id="KW-0812">Transmembrane</keyword>
<evidence type="ECO:0000256" key="4">
    <source>
        <dbReference type="ARBA" id="ARBA00022989"/>
    </source>
</evidence>
<accession>A0ABW3LA11</accession>
<name>A0ABW3LA11_9BACL</name>
<feature type="domain" description="RsgI N-terminal anti-sigma" evidence="8">
    <location>
        <begin position="4"/>
        <end position="51"/>
    </location>
</feature>
<comment type="caution">
    <text evidence="9">The sequence shown here is derived from an EMBL/GenBank/DDBJ whole genome shotgun (WGS) entry which is preliminary data.</text>
</comment>
<feature type="region of interest" description="Disordered" evidence="6">
    <location>
        <begin position="205"/>
        <end position="400"/>
    </location>
</feature>
<feature type="compositionally biased region" description="Basic and acidic residues" evidence="6">
    <location>
        <begin position="338"/>
        <end position="392"/>
    </location>
</feature>
<reference evidence="10" key="1">
    <citation type="journal article" date="2019" name="Int. J. Syst. Evol. Microbiol.">
        <title>The Global Catalogue of Microorganisms (GCM) 10K type strain sequencing project: providing services to taxonomists for standard genome sequencing and annotation.</title>
        <authorList>
            <consortium name="The Broad Institute Genomics Platform"/>
            <consortium name="The Broad Institute Genome Sequencing Center for Infectious Disease"/>
            <person name="Wu L."/>
            <person name="Ma J."/>
        </authorList>
    </citation>
    <scope>NUCLEOTIDE SEQUENCE [LARGE SCALE GENOMIC DNA]</scope>
    <source>
        <strain evidence="10">CCUG 56756</strain>
    </source>
</reference>
<dbReference type="Proteomes" id="UP001597109">
    <property type="component" value="Unassembled WGS sequence"/>
</dbReference>
<feature type="compositionally biased region" description="Basic and acidic residues" evidence="6">
    <location>
        <begin position="217"/>
        <end position="264"/>
    </location>
</feature>
<evidence type="ECO:0000259" key="8">
    <source>
        <dbReference type="PROSITE" id="PS51849"/>
    </source>
</evidence>
<gene>
    <name evidence="9" type="ORF">ACFQ1X_06890</name>
</gene>
<feature type="transmembrane region" description="Helical" evidence="7">
    <location>
        <begin position="59"/>
        <end position="78"/>
    </location>
</feature>
<evidence type="ECO:0000256" key="6">
    <source>
        <dbReference type="SAM" id="MobiDB-lite"/>
    </source>
</evidence>
<evidence type="ECO:0000256" key="2">
    <source>
        <dbReference type="ARBA" id="ARBA00022475"/>
    </source>
</evidence>
<dbReference type="InterPro" id="IPR024449">
    <property type="entry name" value="Anti-sigma_RsgI_N"/>
</dbReference>
<dbReference type="InterPro" id="IPR055431">
    <property type="entry name" value="RsgI_M"/>
</dbReference>
<feature type="compositionally biased region" description="Basic and acidic residues" evidence="6">
    <location>
        <begin position="274"/>
        <end position="293"/>
    </location>
</feature>
<evidence type="ECO:0000256" key="5">
    <source>
        <dbReference type="ARBA" id="ARBA00023136"/>
    </source>
</evidence>
<dbReference type="RefSeq" id="WP_144837747.1">
    <property type="nucleotide sequence ID" value="NZ_JBHTKI010000008.1"/>
</dbReference>
<evidence type="ECO:0000256" key="1">
    <source>
        <dbReference type="ARBA" id="ARBA00004162"/>
    </source>
</evidence>